<evidence type="ECO:0000256" key="1">
    <source>
        <dbReference type="ARBA" id="ARBA00010835"/>
    </source>
</evidence>
<dbReference type="InterPro" id="IPR045853">
    <property type="entry name" value="Pep_chain_release_fac_I_sf"/>
</dbReference>
<dbReference type="NCBIfam" id="TIGR00019">
    <property type="entry name" value="prfA"/>
    <property type="match status" value="1"/>
</dbReference>
<dbReference type="InterPro" id="IPR005139">
    <property type="entry name" value="PCRF"/>
</dbReference>
<protein>
    <submittedName>
        <fullName evidence="5">Peptide chain release factor 1</fullName>
    </submittedName>
</protein>
<dbReference type="Pfam" id="PF00472">
    <property type="entry name" value="RF-1"/>
    <property type="match status" value="1"/>
</dbReference>
<dbReference type="FunFam" id="3.30.70.1660:FF:000002">
    <property type="entry name" value="Peptide chain release factor 1"/>
    <property type="match status" value="1"/>
</dbReference>
<gene>
    <name evidence="5" type="ORF">B1B_04645</name>
</gene>
<dbReference type="PANTHER" id="PTHR43804">
    <property type="entry name" value="LD18447P"/>
    <property type="match status" value="1"/>
</dbReference>
<dbReference type="SMART" id="SM00937">
    <property type="entry name" value="PCRF"/>
    <property type="match status" value="1"/>
</dbReference>
<feature type="domain" description="Prokaryotic-type class I peptide chain release factors" evidence="4">
    <location>
        <begin position="233"/>
        <end position="249"/>
    </location>
</feature>
<evidence type="ECO:0000256" key="2">
    <source>
        <dbReference type="ARBA" id="ARBA00022481"/>
    </source>
</evidence>
<dbReference type="SUPFAM" id="SSF75620">
    <property type="entry name" value="Release factor"/>
    <property type="match status" value="1"/>
</dbReference>
<evidence type="ECO:0000259" key="4">
    <source>
        <dbReference type="PROSITE" id="PS00745"/>
    </source>
</evidence>
<evidence type="ECO:0000256" key="3">
    <source>
        <dbReference type="ARBA" id="ARBA00022917"/>
    </source>
</evidence>
<dbReference type="InterPro" id="IPR000352">
    <property type="entry name" value="Pep_chain_release_fac_I"/>
</dbReference>
<dbReference type="GO" id="GO:0016149">
    <property type="term" value="F:translation release factor activity, codon specific"/>
    <property type="evidence" value="ECO:0007669"/>
    <property type="project" value="InterPro"/>
</dbReference>
<dbReference type="Gene3D" id="3.30.70.1660">
    <property type="match status" value="1"/>
</dbReference>
<dbReference type="HAMAP" id="MF_00093">
    <property type="entry name" value="Rel_fac_1"/>
    <property type="match status" value="1"/>
</dbReference>
<dbReference type="InterPro" id="IPR050057">
    <property type="entry name" value="Prokaryotic/Mito_RF"/>
</dbReference>
<organism evidence="5">
    <name type="scientific">mine drainage metagenome</name>
    <dbReference type="NCBI Taxonomy" id="410659"/>
    <lineage>
        <taxon>unclassified sequences</taxon>
        <taxon>metagenomes</taxon>
        <taxon>ecological metagenomes</taxon>
    </lineage>
</organism>
<dbReference type="Pfam" id="PF03462">
    <property type="entry name" value="PCRF"/>
    <property type="match status" value="1"/>
</dbReference>
<dbReference type="AlphaFoldDB" id="T1BDY1"/>
<reference evidence="5" key="2">
    <citation type="journal article" date="2014" name="ISME J.">
        <title>Microbial stratification in low pH oxic and suboxic macroscopic growths along an acid mine drainage.</title>
        <authorList>
            <person name="Mendez-Garcia C."/>
            <person name="Mesa V."/>
            <person name="Sprenger R.R."/>
            <person name="Richter M."/>
            <person name="Diez M.S."/>
            <person name="Solano J."/>
            <person name="Bargiela R."/>
            <person name="Golyshina O.V."/>
            <person name="Manteca A."/>
            <person name="Ramos J.L."/>
            <person name="Gallego J.R."/>
            <person name="Llorente I."/>
            <person name="Martins Dos Santos V.A."/>
            <person name="Jensen O.N."/>
            <person name="Pelaez A.I."/>
            <person name="Sanchez J."/>
            <person name="Ferrer M."/>
        </authorList>
    </citation>
    <scope>NUCLEOTIDE SEQUENCE</scope>
</reference>
<sequence>MNPRISPHQLDQIRERHAELTRLLASSDVIADRTRFQVLSQEWSRLDPIIREQACWERLKLEQEEAQRLIQSSSDPELQCMAREELDLITRRLSACGERLDLHLNPPDQLAQASLFLEIRAGTGGDEAALIVGMLFRMYSRYAERSGWSMEVVDHHAGEQGGFKEIISRIEGTSAYPRLLHEAGTHRVQRVPKTEARGRIHTSTATVAVLPEPEGVLDTPLFAPSELRIDTYRASGAGGQHVNKTESAIRITHLPTGIAVECQDERSQHKNRTRALALLGARLLAIQREREAENVQVKRREMVGSGDRAERIRTYNYAQNRVTDHRIGLTLYQLDSILEGDLDPLIEPLVSAARERSGTQSHSG</sequence>
<dbReference type="Gene3D" id="3.30.160.20">
    <property type="match status" value="1"/>
</dbReference>
<comment type="similarity">
    <text evidence="1">Belongs to the prokaryotic/mitochondrial release factor family.</text>
</comment>
<proteinExistence type="inferred from homology"/>
<keyword evidence="3" id="KW-0648">Protein biosynthesis</keyword>
<dbReference type="InterPro" id="IPR004373">
    <property type="entry name" value="RF-1"/>
</dbReference>
<dbReference type="EMBL" id="AUZY01002911">
    <property type="protein sequence ID" value="EQD71081.1"/>
    <property type="molecule type" value="Genomic_DNA"/>
</dbReference>
<keyword evidence="2" id="KW-0488">Methylation</keyword>
<dbReference type="NCBIfam" id="NF001859">
    <property type="entry name" value="PRK00591.1"/>
    <property type="match status" value="1"/>
</dbReference>
<dbReference type="GO" id="GO:0005737">
    <property type="term" value="C:cytoplasm"/>
    <property type="evidence" value="ECO:0007669"/>
    <property type="project" value="UniProtKB-ARBA"/>
</dbReference>
<dbReference type="PANTHER" id="PTHR43804:SF7">
    <property type="entry name" value="LD18447P"/>
    <property type="match status" value="1"/>
</dbReference>
<name>T1BDY1_9ZZZZ</name>
<evidence type="ECO:0000313" key="5">
    <source>
        <dbReference type="EMBL" id="EQD71081.1"/>
    </source>
</evidence>
<dbReference type="Gene3D" id="6.10.140.1950">
    <property type="match status" value="1"/>
</dbReference>
<dbReference type="FunFam" id="3.30.160.20:FF:000004">
    <property type="entry name" value="Peptide chain release factor 1"/>
    <property type="match status" value="1"/>
</dbReference>
<reference evidence="5" key="1">
    <citation type="submission" date="2013-08" db="EMBL/GenBank/DDBJ databases">
        <authorList>
            <person name="Mendez C."/>
            <person name="Richter M."/>
            <person name="Ferrer M."/>
            <person name="Sanchez J."/>
        </authorList>
    </citation>
    <scope>NUCLEOTIDE SEQUENCE</scope>
</reference>
<dbReference type="PROSITE" id="PS00745">
    <property type="entry name" value="RF_PROK_I"/>
    <property type="match status" value="1"/>
</dbReference>
<accession>T1BDY1</accession>
<comment type="caution">
    <text evidence="5">The sequence shown here is derived from an EMBL/GenBank/DDBJ whole genome shotgun (WGS) entry which is preliminary data.</text>
</comment>